<evidence type="ECO:0000313" key="1">
    <source>
        <dbReference type="EMBL" id="CAF1263597.1"/>
    </source>
</evidence>
<sequence>MYLSWIDYAVFVLLLRSIKSKHTSTKEFLGVDSRMKILPTAMSLMESITSVASLLDVPVHIYYYGTMLAYSSML</sequence>
<protein>
    <submittedName>
        <fullName evidence="2">Uncharacterized protein</fullName>
    </submittedName>
</protein>
<dbReference type="EMBL" id="CAJOAZ010003946">
    <property type="protein sequence ID" value="CAF4036540.1"/>
    <property type="molecule type" value="Genomic_DNA"/>
</dbReference>
<name>A0A815ENL5_9BILA</name>
<dbReference type="Proteomes" id="UP000663844">
    <property type="component" value="Unassembled WGS sequence"/>
</dbReference>
<dbReference type="EMBL" id="CAJNON010000440">
    <property type="protein sequence ID" value="CAF1263597.1"/>
    <property type="molecule type" value="Genomic_DNA"/>
</dbReference>
<evidence type="ECO:0000313" key="4">
    <source>
        <dbReference type="EMBL" id="CAF4202297.1"/>
    </source>
</evidence>
<dbReference type="EMBL" id="CAJNOG010000609">
    <property type="protein sequence ID" value="CAF1313933.1"/>
    <property type="molecule type" value="Genomic_DNA"/>
</dbReference>
<accession>A0A815ENL5</accession>
<comment type="caution">
    <text evidence="2">The sequence shown here is derived from an EMBL/GenBank/DDBJ whole genome shotgun (WGS) entry which is preliminary data.</text>
</comment>
<dbReference type="EMBL" id="CAJOAY010009340">
    <property type="protein sequence ID" value="CAF4202297.1"/>
    <property type="molecule type" value="Genomic_DNA"/>
</dbReference>
<dbReference type="Proteomes" id="UP000663845">
    <property type="component" value="Unassembled WGS sequence"/>
</dbReference>
<organism evidence="2 5">
    <name type="scientific">Adineta steineri</name>
    <dbReference type="NCBI Taxonomy" id="433720"/>
    <lineage>
        <taxon>Eukaryota</taxon>
        <taxon>Metazoa</taxon>
        <taxon>Spiralia</taxon>
        <taxon>Gnathifera</taxon>
        <taxon>Rotifera</taxon>
        <taxon>Eurotatoria</taxon>
        <taxon>Bdelloidea</taxon>
        <taxon>Adinetida</taxon>
        <taxon>Adinetidae</taxon>
        <taxon>Adineta</taxon>
    </lineage>
</organism>
<reference evidence="2" key="1">
    <citation type="submission" date="2021-02" db="EMBL/GenBank/DDBJ databases">
        <authorList>
            <person name="Nowell W R."/>
        </authorList>
    </citation>
    <scope>NUCLEOTIDE SEQUENCE</scope>
</reference>
<proteinExistence type="predicted"/>
<dbReference type="OrthoDB" id="6132759at2759"/>
<evidence type="ECO:0000313" key="3">
    <source>
        <dbReference type="EMBL" id="CAF4036540.1"/>
    </source>
</evidence>
<dbReference type="Proteomes" id="UP000663891">
    <property type="component" value="Unassembled WGS sequence"/>
</dbReference>
<dbReference type="AlphaFoldDB" id="A0A815ENL5"/>
<evidence type="ECO:0000313" key="5">
    <source>
        <dbReference type="Proteomes" id="UP000663845"/>
    </source>
</evidence>
<dbReference type="Proteomes" id="UP000663881">
    <property type="component" value="Unassembled WGS sequence"/>
</dbReference>
<evidence type="ECO:0000313" key="2">
    <source>
        <dbReference type="EMBL" id="CAF1313933.1"/>
    </source>
</evidence>
<gene>
    <name evidence="2" type="ORF">JYZ213_LOCUS33015</name>
    <name evidence="4" type="ORF">OKA104_LOCUS41056</name>
    <name evidence="3" type="ORF">OXD698_LOCUS31634</name>
    <name evidence="1" type="ORF">VCS650_LOCUS29011</name>
</gene>